<protein>
    <submittedName>
        <fullName evidence="1">Uncharacterized protein</fullName>
    </submittedName>
</protein>
<reference evidence="2" key="1">
    <citation type="submission" date="2017-06" db="EMBL/GenBank/DDBJ databases">
        <authorList>
            <person name="Varghese N."/>
            <person name="Submissions S."/>
        </authorList>
    </citation>
    <scope>NUCLEOTIDE SEQUENCE [LARGE SCALE GENOMIC DNA]</scope>
    <source>
        <strain evidence="2">ANC 5114</strain>
    </source>
</reference>
<dbReference type="AlphaFoldDB" id="A0A217EER9"/>
<organism evidence="1 2">
    <name type="scientific">Acinetobacter apis</name>
    <dbReference type="NCBI Taxonomy" id="1229165"/>
    <lineage>
        <taxon>Bacteria</taxon>
        <taxon>Pseudomonadati</taxon>
        <taxon>Pseudomonadota</taxon>
        <taxon>Gammaproteobacteria</taxon>
        <taxon>Moraxellales</taxon>
        <taxon>Moraxellaceae</taxon>
        <taxon>Acinetobacter</taxon>
    </lineage>
</organism>
<dbReference type="EMBL" id="FZLN01000001">
    <property type="protein sequence ID" value="SNQ28827.1"/>
    <property type="molecule type" value="Genomic_DNA"/>
</dbReference>
<dbReference type="Proteomes" id="UP000243463">
    <property type="component" value="Unassembled WGS sequence"/>
</dbReference>
<name>A0A217EER9_9GAMM</name>
<dbReference type="OrthoDB" id="6711910at2"/>
<proteinExistence type="predicted"/>
<accession>A0A217EER9</accession>
<sequence>MDFIFLNKKSYVTDTAKSLAYVIEDYNRAVKDGARQYNEHRKKAEEEINSGARLTKHRINL</sequence>
<evidence type="ECO:0000313" key="2">
    <source>
        <dbReference type="Proteomes" id="UP000243463"/>
    </source>
</evidence>
<gene>
    <name evidence="1" type="ORF">SAMN05444584_0755</name>
</gene>
<keyword evidence="2" id="KW-1185">Reference proteome</keyword>
<dbReference type="RefSeq" id="WP_088822846.1">
    <property type="nucleotide sequence ID" value="NZ_FZLN01000001.1"/>
</dbReference>
<evidence type="ECO:0000313" key="1">
    <source>
        <dbReference type="EMBL" id="SNQ28827.1"/>
    </source>
</evidence>